<feature type="transmembrane region" description="Helical" evidence="1">
    <location>
        <begin position="363"/>
        <end position="383"/>
    </location>
</feature>
<dbReference type="PRINTS" id="PR00702">
    <property type="entry name" value="ACRIFLAVINRP"/>
</dbReference>
<dbReference type="SUPFAM" id="SSF82693">
    <property type="entry name" value="Multidrug efflux transporter AcrB pore domain, PN1, PN2, PC1 and PC2 subdomains"/>
    <property type="match status" value="2"/>
</dbReference>
<proteinExistence type="predicted"/>
<feature type="transmembrane region" description="Helical" evidence="1">
    <location>
        <begin position="1002"/>
        <end position="1026"/>
    </location>
</feature>
<dbReference type="InterPro" id="IPR027463">
    <property type="entry name" value="AcrB_DN_DC_subdom"/>
</dbReference>
<dbReference type="Gene3D" id="3.30.70.1440">
    <property type="entry name" value="Multidrug efflux transporter AcrB pore domain"/>
    <property type="match status" value="1"/>
</dbReference>
<feature type="transmembrane region" description="Helical" evidence="1">
    <location>
        <begin position="890"/>
        <end position="909"/>
    </location>
</feature>
<dbReference type="SUPFAM" id="SSF82866">
    <property type="entry name" value="Multidrug efflux transporter AcrB transmembrane domain"/>
    <property type="match status" value="2"/>
</dbReference>
<feature type="transmembrane region" description="Helical" evidence="1">
    <location>
        <begin position="434"/>
        <end position="454"/>
    </location>
</feature>
<name>A0A557SEU6_9GAMM</name>
<dbReference type="Gene3D" id="3.30.70.1320">
    <property type="entry name" value="Multidrug efflux transporter AcrB pore domain like"/>
    <property type="match status" value="1"/>
</dbReference>
<dbReference type="Pfam" id="PF00873">
    <property type="entry name" value="ACR_tran"/>
    <property type="match status" value="1"/>
</dbReference>
<keyword evidence="3" id="KW-1185">Reference proteome</keyword>
<dbReference type="Gene3D" id="3.30.2090.10">
    <property type="entry name" value="Multidrug efflux transporter AcrB TolC docking domain, DN and DC subdomains"/>
    <property type="match status" value="2"/>
</dbReference>
<dbReference type="SUPFAM" id="SSF82714">
    <property type="entry name" value="Multidrug efflux transporter AcrB TolC docking domain, DN and DC subdomains"/>
    <property type="match status" value="2"/>
</dbReference>
<dbReference type="GO" id="GO:0042910">
    <property type="term" value="F:xenobiotic transmembrane transporter activity"/>
    <property type="evidence" value="ECO:0007669"/>
    <property type="project" value="TreeGrafter"/>
</dbReference>
<keyword evidence="1" id="KW-0472">Membrane</keyword>
<dbReference type="EMBL" id="VMNH01000007">
    <property type="protein sequence ID" value="TVO75938.1"/>
    <property type="molecule type" value="Genomic_DNA"/>
</dbReference>
<evidence type="ECO:0000256" key="1">
    <source>
        <dbReference type="SAM" id="Phobius"/>
    </source>
</evidence>
<dbReference type="AlphaFoldDB" id="A0A557SEU6"/>
<accession>A0A557SEU6</accession>
<gene>
    <name evidence="2" type="ORF">FHP88_08025</name>
</gene>
<dbReference type="RefSeq" id="WP_144358518.1">
    <property type="nucleotide sequence ID" value="NZ_VMNH01000007.1"/>
</dbReference>
<feature type="transmembrane region" description="Helical" evidence="1">
    <location>
        <begin position="12"/>
        <end position="34"/>
    </location>
</feature>
<comment type="caution">
    <text evidence="2">The sequence shown here is derived from an EMBL/GenBank/DDBJ whole genome shotgun (WGS) entry which is preliminary data.</text>
</comment>
<organism evidence="2 3">
    <name type="scientific">Sedimenticola selenatireducens</name>
    <dbReference type="NCBI Taxonomy" id="191960"/>
    <lineage>
        <taxon>Bacteria</taxon>
        <taxon>Pseudomonadati</taxon>
        <taxon>Pseudomonadota</taxon>
        <taxon>Gammaproteobacteria</taxon>
        <taxon>Chromatiales</taxon>
        <taxon>Sedimenticolaceae</taxon>
        <taxon>Sedimenticola</taxon>
    </lineage>
</organism>
<protein>
    <submittedName>
        <fullName evidence="2">Efflux RND transporter permease subunit</fullName>
    </submittedName>
</protein>
<feature type="transmembrane region" description="Helical" evidence="1">
    <location>
        <begin position="971"/>
        <end position="990"/>
    </location>
</feature>
<dbReference type="PANTHER" id="PTHR32063">
    <property type="match status" value="1"/>
</dbReference>
<dbReference type="Gene3D" id="1.20.1640.10">
    <property type="entry name" value="Multidrug efflux transporter AcrB transmembrane domain"/>
    <property type="match status" value="2"/>
</dbReference>
<dbReference type="GO" id="GO:0005886">
    <property type="term" value="C:plasma membrane"/>
    <property type="evidence" value="ECO:0007669"/>
    <property type="project" value="TreeGrafter"/>
</dbReference>
<evidence type="ECO:0000313" key="2">
    <source>
        <dbReference type="EMBL" id="TVO75938.1"/>
    </source>
</evidence>
<keyword evidence="1" id="KW-0812">Transmembrane</keyword>
<evidence type="ECO:0000313" key="3">
    <source>
        <dbReference type="Proteomes" id="UP000316649"/>
    </source>
</evidence>
<feature type="transmembrane region" description="Helical" evidence="1">
    <location>
        <begin position="389"/>
        <end position="413"/>
    </location>
</feature>
<keyword evidence="1" id="KW-1133">Transmembrane helix</keyword>
<sequence length="1038" mass="113576">MDIVKHSIQQPVSTFAVVILVILFGLIGLTRLPVQLTPDVEAPKISVRTSWPGASPYEIEKEIIEKQEEVLKSVPNLSVLESSSFNDYGTISLTFKVGMNLNDAMVQVSNKLNEVTEYPENALKPVASTSGEESSPVIWMMLKTKSGDPELITTYRTFFDNEVRHLLERVPGVGSLFIFGGSDKRLEINVDPQRLAAHQITLGQIIGRIQSANNNTSAGVLGLSKRNYRIRTTSQFQSAEEVGETLLVDDGLHRVYLKELAEAGFGYAANPPAVLHNGQPMIVVGIRKEAGANVLELTRQMRLVVEDLNSTLLNDNNLFFDWVYDQAPYINTSIDTVKTNLMIGGILAIVVLLLFLRSASSTLTVAIAIPISVMGTFFFMYLFDRNINVMSLAGITFAVGMLVDNSIVVLENIDRHRRMGKTPFQASYDGTREVWGAVLASTLTTVAVFLPVLFIEEEAGQLFRDIAIAITASITISLFVSISVIPAVTNKLYSFAKRPVEEKIATLENGNLFVRTVMFFSRATLKNGFSRLLTVGLFTTLSVVAVITLLPKAEYLPQGNRNLILNILVPPPGYSEQKRLEIGEYIHTQLAPYLSEDRKDGIPQISNIFYVASDAVTLFGGTSVHVTEARGMMPLFTRVMNAIPGMFGVSIQRGIFESGIGEGRTVDVNVSGIETEEIVTAARALFGAIKQAIPEAQVRPVPSLEISYPEANLIPNRSRVLANGLTERELGIYIDILMDGRKIGEYKPDGKKVMDLVIKSGQNGTNTPEDLLQRSIANPYGELVRVGDIASIEYAQGMTQIDHLERKRNIRLQVTPPDAMPLQAAMETISDQLVPKLLQENKLSGVKVSVGGNADKLTETRIALQWNLLMAVVITYLLMSALFGHYIYPLIILFSVPLAAAGGFIGLKLVDSFIAPQPFDILVMLGFIILVGTVVNNAILIVHQTLNNLRYEGFQGLEAITNAVRTRIRPIFMSTTTSLFGLLPLVVAQGSGTELYRGLGSVILGGLALSTLLTLFVVPALLAFLIKLTPTTVLSSAE</sequence>
<dbReference type="Proteomes" id="UP000316649">
    <property type="component" value="Unassembled WGS sequence"/>
</dbReference>
<feature type="transmembrane region" description="Helical" evidence="1">
    <location>
        <begin position="466"/>
        <end position="488"/>
    </location>
</feature>
<dbReference type="PANTHER" id="PTHR32063:SF0">
    <property type="entry name" value="SWARMING MOTILITY PROTEIN SWRC"/>
    <property type="match status" value="1"/>
</dbReference>
<dbReference type="Gene3D" id="3.30.70.1430">
    <property type="entry name" value="Multidrug efflux transporter AcrB pore domain"/>
    <property type="match status" value="2"/>
</dbReference>
<reference evidence="2 3" key="1">
    <citation type="submission" date="2019-07" db="EMBL/GenBank/DDBJ databases">
        <title>The pathways for chlorine oxyanion respiration interact through the shared metabolite chlorate.</title>
        <authorList>
            <person name="Barnum T.P."/>
            <person name="Cheng Y."/>
            <person name="Hill K.A."/>
            <person name="Lucas L.N."/>
            <person name="Carlson H.K."/>
            <person name="Coates J.D."/>
        </authorList>
    </citation>
    <scope>NUCLEOTIDE SEQUENCE [LARGE SCALE GENOMIC DNA]</scope>
    <source>
        <strain evidence="2 3">BK-1</strain>
    </source>
</reference>
<feature type="transmembrane region" description="Helical" evidence="1">
    <location>
        <begin position="921"/>
        <end position="942"/>
    </location>
</feature>
<dbReference type="OrthoDB" id="9758297at2"/>
<dbReference type="InterPro" id="IPR001036">
    <property type="entry name" value="Acrflvin-R"/>
</dbReference>
<feature type="transmembrane region" description="Helical" evidence="1">
    <location>
        <begin position="532"/>
        <end position="550"/>
    </location>
</feature>
<feature type="transmembrane region" description="Helical" evidence="1">
    <location>
        <begin position="864"/>
        <end position="883"/>
    </location>
</feature>
<feature type="transmembrane region" description="Helical" evidence="1">
    <location>
        <begin position="339"/>
        <end position="356"/>
    </location>
</feature>